<keyword evidence="4" id="KW-1185">Reference proteome</keyword>
<protein>
    <submittedName>
        <fullName evidence="2">Uncharacterized protein</fullName>
    </submittedName>
</protein>
<dbReference type="EMBL" id="CAMXCT010006598">
    <property type="protein sequence ID" value="CAI4016702.1"/>
    <property type="molecule type" value="Genomic_DNA"/>
</dbReference>
<sequence>MAEVQRYPPPPVLSKNPFPHSTFPVRGVTSGLLASGLNYPVLAHNPPGWEGQPPSSPLQQLIATPEGFLAKQRRRLAEGGAAGGVRGGGGDGRGAGADGILRAGGGGAGGAGRGRRRRGRFGAGYGGAGGYGSGAGGGLDDDAEWFDDGGDEEDPAEEAAEEGLGIGMPVRVCYLALQMELMSETIGVFNEPSNLWMFSCLFEWIDEAQGTR</sequence>
<dbReference type="OrthoDB" id="10544255at2759"/>
<dbReference type="EMBL" id="CAMXCT020006598">
    <property type="protein sequence ID" value="CAL1170077.1"/>
    <property type="molecule type" value="Genomic_DNA"/>
</dbReference>
<feature type="region of interest" description="Disordered" evidence="1">
    <location>
        <begin position="132"/>
        <end position="162"/>
    </location>
</feature>
<name>A0A9P1DU16_9DINO</name>
<reference evidence="3 4" key="2">
    <citation type="submission" date="2024-05" db="EMBL/GenBank/DDBJ databases">
        <authorList>
            <person name="Chen Y."/>
            <person name="Shah S."/>
            <person name="Dougan E. K."/>
            <person name="Thang M."/>
            <person name="Chan C."/>
        </authorList>
    </citation>
    <scope>NUCLEOTIDE SEQUENCE [LARGE SCALE GENOMIC DNA]</scope>
</reference>
<comment type="caution">
    <text evidence="2">The sequence shown here is derived from an EMBL/GenBank/DDBJ whole genome shotgun (WGS) entry which is preliminary data.</text>
</comment>
<proteinExistence type="predicted"/>
<dbReference type="EMBL" id="CAMXCT030006598">
    <property type="protein sequence ID" value="CAL4804014.1"/>
    <property type="molecule type" value="Genomic_DNA"/>
</dbReference>
<gene>
    <name evidence="2" type="ORF">C1SCF055_LOCUS41409</name>
</gene>
<dbReference type="Proteomes" id="UP001152797">
    <property type="component" value="Unassembled WGS sequence"/>
</dbReference>
<feature type="compositionally biased region" description="Acidic residues" evidence="1">
    <location>
        <begin position="139"/>
        <end position="161"/>
    </location>
</feature>
<organism evidence="2">
    <name type="scientific">Cladocopium goreaui</name>
    <dbReference type="NCBI Taxonomy" id="2562237"/>
    <lineage>
        <taxon>Eukaryota</taxon>
        <taxon>Sar</taxon>
        <taxon>Alveolata</taxon>
        <taxon>Dinophyceae</taxon>
        <taxon>Suessiales</taxon>
        <taxon>Symbiodiniaceae</taxon>
        <taxon>Cladocopium</taxon>
    </lineage>
</organism>
<evidence type="ECO:0000313" key="4">
    <source>
        <dbReference type="Proteomes" id="UP001152797"/>
    </source>
</evidence>
<reference evidence="2" key="1">
    <citation type="submission" date="2022-10" db="EMBL/GenBank/DDBJ databases">
        <authorList>
            <person name="Chen Y."/>
            <person name="Dougan E. K."/>
            <person name="Chan C."/>
            <person name="Rhodes N."/>
            <person name="Thang M."/>
        </authorList>
    </citation>
    <scope>NUCLEOTIDE SEQUENCE</scope>
</reference>
<dbReference type="AlphaFoldDB" id="A0A9P1DU16"/>
<evidence type="ECO:0000313" key="3">
    <source>
        <dbReference type="EMBL" id="CAL4804014.1"/>
    </source>
</evidence>
<accession>A0A9P1DU16</accession>
<evidence type="ECO:0000313" key="2">
    <source>
        <dbReference type="EMBL" id="CAI4016702.1"/>
    </source>
</evidence>
<evidence type="ECO:0000256" key="1">
    <source>
        <dbReference type="SAM" id="MobiDB-lite"/>
    </source>
</evidence>